<evidence type="ECO:0000256" key="5">
    <source>
        <dbReference type="ARBA" id="ARBA00022692"/>
    </source>
</evidence>
<gene>
    <name evidence="10" type="ORF">E1H14_06415</name>
</gene>
<proteinExistence type="inferred from homology"/>
<protein>
    <submittedName>
        <fullName evidence="10">YeeE/YedE family protein</fullName>
    </submittedName>
</protein>
<evidence type="ECO:0000256" key="7">
    <source>
        <dbReference type="ARBA" id="ARBA00023136"/>
    </source>
</evidence>
<dbReference type="InterPro" id="IPR007272">
    <property type="entry name" value="Sulf_transp_TsuA/YedE"/>
</dbReference>
<feature type="transmembrane region" description="Helical" evidence="9">
    <location>
        <begin position="50"/>
        <end position="67"/>
    </location>
</feature>
<dbReference type="EMBL" id="SMRS01000004">
    <property type="protein sequence ID" value="KAA0875049.1"/>
    <property type="molecule type" value="Genomic_DNA"/>
</dbReference>
<keyword evidence="2" id="KW-0813">Transport</keyword>
<evidence type="ECO:0000313" key="10">
    <source>
        <dbReference type="EMBL" id="KAA0875049.1"/>
    </source>
</evidence>
<dbReference type="Proteomes" id="UP000325302">
    <property type="component" value="Unassembled WGS sequence"/>
</dbReference>
<feature type="transmembrane region" description="Helical" evidence="9">
    <location>
        <begin position="204"/>
        <end position="226"/>
    </location>
</feature>
<evidence type="ECO:0000256" key="6">
    <source>
        <dbReference type="ARBA" id="ARBA00022989"/>
    </source>
</evidence>
<name>A0A5A9W4B8_9GAMM</name>
<feature type="transmembrane region" description="Helical" evidence="9">
    <location>
        <begin position="12"/>
        <end position="29"/>
    </location>
</feature>
<feature type="transmembrane region" description="Helical" evidence="9">
    <location>
        <begin position="246"/>
        <end position="270"/>
    </location>
</feature>
<comment type="similarity">
    <text evidence="8">Belongs to the TsuA/YedE (TC 9.B.102) family.</text>
</comment>
<feature type="transmembrane region" description="Helical" evidence="9">
    <location>
        <begin position="120"/>
        <end position="142"/>
    </location>
</feature>
<dbReference type="GO" id="GO:0005886">
    <property type="term" value="C:plasma membrane"/>
    <property type="evidence" value="ECO:0007669"/>
    <property type="project" value="UniProtKB-SubCell"/>
</dbReference>
<dbReference type="PANTHER" id="PTHR30574">
    <property type="entry name" value="INNER MEMBRANE PROTEIN YEDE"/>
    <property type="match status" value="1"/>
</dbReference>
<evidence type="ECO:0000256" key="3">
    <source>
        <dbReference type="ARBA" id="ARBA00022475"/>
    </source>
</evidence>
<accession>A0A5A9W4B8</accession>
<dbReference type="AlphaFoldDB" id="A0A5A9W4B8"/>
<keyword evidence="3" id="KW-1003">Cell membrane</keyword>
<keyword evidence="4" id="KW-0997">Cell inner membrane</keyword>
<reference evidence="10 11" key="1">
    <citation type="submission" date="2019-03" db="EMBL/GenBank/DDBJ databases">
        <title>Nitrincola sp. nov. isolated from an Indian soda lake.</title>
        <authorList>
            <person name="Joshi A."/>
            <person name="Thite S.V."/>
            <person name="Joseph N."/>
            <person name="Dhotre D."/>
            <person name="Moorthy M."/>
            <person name="Shouche Y.S."/>
        </authorList>
    </citation>
    <scope>NUCLEOTIDE SEQUENCE [LARGE SCALE GENOMIC DNA]</scope>
    <source>
        <strain evidence="10 11">MEB193</strain>
    </source>
</reference>
<comment type="caution">
    <text evidence="10">The sequence shown here is derived from an EMBL/GenBank/DDBJ whole genome shotgun (WGS) entry which is preliminary data.</text>
</comment>
<comment type="subcellular location">
    <subcellularLocation>
        <location evidence="1">Cell inner membrane</location>
        <topology evidence="1">Multi-pass membrane protein</topology>
    </subcellularLocation>
</comment>
<evidence type="ECO:0000256" key="8">
    <source>
        <dbReference type="ARBA" id="ARBA00035655"/>
    </source>
</evidence>
<feature type="transmembrane region" description="Helical" evidence="9">
    <location>
        <begin position="297"/>
        <end position="319"/>
    </location>
</feature>
<keyword evidence="6 9" id="KW-1133">Transmembrane helix</keyword>
<organism evidence="10 11">
    <name type="scientific">Nitrincola tapanii</name>
    <dbReference type="NCBI Taxonomy" id="1708751"/>
    <lineage>
        <taxon>Bacteria</taxon>
        <taxon>Pseudomonadati</taxon>
        <taxon>Pseudomonadota</taxon>
        <taxon>Gammaproteobacteria</taxon>
        <taxon>Oceanospirillales</taxon>
        <taxon>Oceanospirillaceae</taxon>
        <taxon>Nitrincola</taxon>
    </lineage>
</organism>
<evidence type="ECO:0000256" key="9">
    <source>
        <dbReference type="SAM" id="Phobius"/>
    </source>
</evidence>
<evidence type="ECO:0000313" key="11">
    <source>
        <dbReference type="Proteomes" id="UP000325302"/>
    </source>
</evidence>
<keyword evidence="5 9" id="KW-0812">Transmembrane</keyword>
<evidence type="ECO:0000256" key="2">
    <source>
        <dbReference type="ARBA" id="ARBA00022448"/>
    </source>
</evidence>
<dbReference type="PANTHER" id="PTHR30574:SF1">
    <property type="entry name" value="SULPHUR TRANSPORT DOMAIN-CONTAINING PROTEIN"/>
    <property type="match status" value="1"/>
</dbReference>
<feature type="transmembrane region" description="Helical" evidence="9">
    <location>
        <begin position="325"/>
        <end position="344"/>
    </location>
</feature>
<dbReference type="Pfam" id="PF04143">
    <property type="entry name" value="Sulf_transp"/>
    <property type="match status" value="1"/>
</dbReference>
<keyword evidence="11" id="KW-1185">Reference proteome</keyword>
<dbReference type="OrthoDB" id="9794165at2"/>
<keyword evidence="7 9" id="KW-0472">Membrane</keyword>
<dbReference type="RefSeq" id="WP_149390629.1">
    <property type="nucleotide sequence ID" value="NZ_SMRS01000004.1"/>
</dbReference>
<feature type="transmembrane region" description="Helical" evidence="9">
    <location>
        <begin position="174"/>
        <end position="192"/>
    </location>
</feature>
<feature type="transmembrane region" description="Helical" evidence="9">
    <location>
        <begin position="87"/>
        <end position="108"/>
    </location>
</feature>
<evidence type="ECO:0000256" key="1">
    <source>
        <dbReference type="ARBA" id="ARBA00004429"/>
    </source>
</evidence>
<sequence>MLELFSDHRQGVLVFGALLGFAYGAFAQWSRFCLLRGLQHFWYQRDGRKLRAFALAMATALLCSQSLQLIWGVDLSQSLYMQRAPSFPLLLLGGILFGVGMSLANACGARSLVLAGSGNLRAWVVLLILGLSAYMTLSGILAPWRAELEGLTRIQLNSAHLPQSLTQLGLPTRLSHLLPTFTFSALLCFWALKSAELRQSPRDWLGGIIIGLLIALGWAITGLIGADDFDPVRLASLTFVAPIGESLQYLMLASGMPASFSITLVAGILLGSATRALLSGEWNWEGYSSVPQMQRGLLGGLCMGVGGVLALGCTLGQGLTGFSTLAWTSFPALFGILLGARLGLNYLARNPL</sequence>
<evidence type="ECO:0000256" key="4">
    <source>
        <dbReference type="ARBA" id="ARBA00022519"/>
    </source>
</evidence>